<organism evidence="2 3">
    <name type="scientific">Hericium alpestre</name>
    <dbReference type="NCBI Taxonomy" id="135208"/>
    <lineage>
        <taxon>Eukaryota</taxon>
        <taxon>Fungi</taxon>
        <taxon>Dikarya</taxon>
        <taxon>Basidiomycota</taxon>
        <taxon>Agaricomycotina</taxon>
        <taxon>Agaricomycetes</taxon>
        <taxon>Russulales</taxon>
        <taxon>Hericiaceae</taxon>
        <taxon>Hericium</taxon>
    </lineage>
</organism>
<evidence type="ECO:0000313" key="2">
    <source>
        <dbReference type="EMBL" id="TFY79053.1"/>
    </source>
</evidence>
<dbReference type="EMBL" id="SFCI01000569">
    <property type="protein sequence ID" value="TFY79053.1"/>
    <property type="molecule type" value="Genomic_DNA"/>
</dbReference>
<keyword evidence="3" id="KW-1185">Reference proteome</keyword>
<feature type="region of interest" description="Disordered" evidence="1">
    <location>
        <begin position="209"/>
        <end position="292"/>
    </location>
</feature>
<evidence type="ECO:0000256" key="1">
    <source>
        <dbReference type="SAM" id="MobiDB-lite"/>
    </source>
</evidence>
<dbReference type="AlphaFoldDB" id="A0A4Y9ZYD9"/>
<feature type="compositionally biased region" description="Basic residues" evidence="1">
    <location>
        <begin position="266"/>
        <end position="280"/>
    </location>
</feature>
<protein>
    <submittedName>
        <fullName evidence="2">Uncharacterized protein</fullName>
    </submittedName>
</protein>
<proteinExistence type="predicted"/>
<comment type="caution">
    <text evidence="2">The sequence shown here is derived from an EMBL/GenBank/DDBJ whole genome shotgun (WGS) entry which is preliminary data.</text>
</comment>
<sequence>MVLSSGRVKKIRCQVRLLQVELSHLRRKLNVVDAALRKHRAQDDVAAPVALFPTVCRTVCQPRYDSCTRAYLYRVRKLKAMLSTCGSVLLRMLPNLRLPMGFIHQANELVRSAMGWYRLDQPSILDLSPSTGVQEVLRQATVQVAEGEPPADVPMDIDADEIEWSGSTSPPLSFALNAEQPAAPSLSPSIRNDDEDVIMEDAWELDRDASATMDTQSSGPPASRSDSRDSSPIPEPGTQVKNEEDGRGVDVYPPPANEDHSSAKGRTGRGRKEKHSKSQRHAALSPSPVACGSKAEIHVHRSANEKDEATGLFGELAHMAKQFERLVRASEHGVPTDRTVAMCIYFSSAK</sequence>
<evidence type="ECO:0000313" key="3">
    <source>
        <dbReference type="Proteomes" id="UP000298061"/>
    </source>
</evidence>
<name>A0A4Y9ZYD9_9AGAM</name>
<gene>
    <name evidence="2" type="ORF">EWM64_g4962</name>
</gene>
<reference evidence="2 3" key="1">
    <citation type="submission" date="2019-02" db="EMBL/GenBank/DDBJ databases">
        <title>Genome sequencing of the rare red list fungi Hericium alpestre (H. flagellum).</title>
        <authorList>
            <person name="Buettner E."/>
            <person name="Kellner H."/>
        </authorList>
    </citation>
    <scope>NUCLEOTIDE SEQUENCE [LARGE SCALE GENOMIC DNA]</scope>
    <source>
        <strain evidence="2 3">DSM 108284</strain>
    </source>
</reference>
<accession>A0A4Y9ZYD9</accession>
<dbReference type="Proteomes" id="UP000298061">
    <property type="component" value="Unassembled WGS sequence"/>
</dbReference>